<dbReference type="PANTHER" id="PTHR43682:SF1">
    <property type="entry name" value="LACTATE UTILIZATION PROTEIN C"/>
    <property type="match status" value="1"/>
</dbReference>
<dbReference type="InterPro" id="IPR024185">
    <property type="entry name" value="FTHF_cligase-like_sf"/>
</dbReference>
<keyword evidence="3" id="KW-1185">Reference proteome</keyword>
<dbReference type="InterPro" id="IPR037171">
    <property type="entry name" value="NagB/RpiA_transferase-like"/>
</dbReference>
<organism evidence="2 3">
    <name type="scientific">Propionispora hippei DSM 15287</name>
    <dbReference type="NCBI Taxonomy" id="1123003"/>
    <lineage>
        <taxon>Bacteria</taxon>
        <taxon>Bacillati</taxon>
        <taxon>Bacillota</taxon>
        <taxon>Negativicutes</taxon>
        <taxon>Selenomonadales</taxon>
        <taxon>Sporomusaceae</taxon>
        <taxon>Propionispora</taxon>
    </lineage>
</organism>
<feature type="domain" description="LUD" evidence="1">
    <location>
        <begin position="23"/>
        <end position="191"/>
    </location>
</feature>
<sequence>MKKVYANWAEYFPEENIGAVYWEEFARRAEMAGATVLRVDTLAQARQKIRDEIKSVSAKKIVIANQALTPLIKHTAKSRGIALITDPAGIRQQADTADIGIAAVEFGIAETGSVCEDALAIEERLVTTLPPLCILLLNSNHIVSDVATAFDILAQVFRQGYISFLTGPSRTSDIERVLTIGVHGPSRLLIIGINHTECPEEEESYGR</sequence>
<dbReference type="OrthoDB" id="9794157at2"/>
<accession>A0A1M6L7F4</accession>
<dbReference type="Pfam" id="PF02589">
    <property type="entry name" value="LUD_dom"/>
    <property type="match status" value="1"/>
</dbReference>
<gene>
    <name evidence="2" type="ORF">SAMN02745170_03048</name>
</gene>
<dbReference type="InterPro" id="IPR003741">
    <property type="entry name" value="LUD_dom"/>
</dbReference>
<proteinExistence type="predicted"/>
<evidence type="ECO:0000313" key="3">
    <source>
        <dbReference type="Proteomes" id="UP000322917"/>
    </source>
</evidence>
<dbReference type="Gene3D" id="3.40.50.10420">
    <property type="entry name" value="NagB/RpiA/CoA transferase-like"/>
    <property type="match status" value="1"/>
</dbReference>
<dbReference type="SUPFAM" id="SSF100950">
    <property type="entry name" value="NagB/RpiA/CoA transferase-like"/>
    <property type="match status" value="1"/>
</dbReference>
<protein>
    <submittedName>
        <fullName evidence="2">L-lactate dehydrogenase complex protein LldG</fullName>
    </submittedName>
</protein>
<evidence type="ECO:0000259" key="1">
    <source>
        <dbReference type="Pfam" id="PF02589"/>
    </source>
</evidence>
<reference evidence="2 3" key="1">
    <citation type="submission" date="2016-11" db="EMBL/GenBank/DDBJ databases">
        <authorList>
            <person name="Varghese N."/>
            <person name="Submissions S."/>
        </authorList>
    </citation>
    <scope>NUCLEOTIDE SEQUENCE [LARGE SCALE GENOMIC DNA]</scope>
    <source>
        <strain evidence="2 3">DSM 15287</strain>
    </source>
</reference>
<dbReference type="AlphaFoldDB" id="A0A1M6L7F4"/>
<dbReference type="PANTHER" id="PTHR43682">
    <property type="entry name" value="LACTATE UTILIZATION PROTEIN C"/>
    <property type="match status" value="1"/>
</dbReference>
<dbReference type="EMBL" id="FQZD01000032">
    <property type="protein sequence ID" value="SHJ67141.1"/>
    <property type="molecule type" value="Genomic_DNA"/>
</dbReference>
<evidence type="ECO:0000313" key="2">
    <source>
        <dbReference type="EMBL" id="SHJ67141.1"/>
    </source>
</evidence>
<name>A0A1M6L7F4_9FIRM</name>
<dbReference type="Proteomes" id="UP000322917">
    <property type="component" value="Unassembled WGS sequence"/>
</dbReference>